<keyword evidence="2" id="KW-0732">Signal</keyword>
<organism evidence="3 4">
    <name type="scientific">Arsenicicoccus cauae</name>
    <dbReference type="NCBI Taxonomy" id="2663847"/>
    <lineage>
        <taxon>Bacteria</taxon>
        <taxon>Bacillati</taxon>
        <taxon>Actinomycetota</taxon>
        <taxon>Actinomycetes</taxon>
        <taxon>Micrococcales</taxon>
        <taxon>Intrasporangiaceae</taxon>
        <taxon>Arsenicicoccus</taxon>
    </lineage>
</organism>
<evidence type="ECO:0000256" key="1">
    <source>
        <dbReference type="SAM" id="MobiDB-lite"/>
    </source>
</evidence>
<dbReference type="EMBL" id="WLVL01000004">
    <property type="protein sequence ID" value="MTB70654.1"/>
    <property type="molecule type" value="Genomic_DNA"/>
</dbReference>
<feature type="chain" id="PRO_5038516824" evidence="2">
    <location>
        <begin position="20"/>
        <end position="222"/>
    </location>
</feature>
<feature type="compositionally biased region" description="Basic and acidic residues" evidence="1">
    <location>
        <begin position="53"/>
        <end position="64"/>
    </location>
</feature>
<dbReference type="RefSeq" id="WP_154592019.1">
    <property type="nucleotide sequence ID" value="NZ_CP171001.1"/>
</dbReference>
<sequence length="222" mass="23130">MRRTLVITTIAATALGLSACGGAPKDLSQDKAKSSMLEAGDLPDGGWEAGSVDETKPKQDDKSAEQIFKNAKDVPQACKDAMNAMSTMSADNPSSYAKRSFTKGSGTDKTQVEVVVETLGKAKDVPAQLTKVADSCKTIKMGTGAVSIDLKMSSPKLETKDAKGLQMSAEAMGQKMAVSMGAVNRGNNLVVVQTQGTDVDKANKLVDTVLGKQADKVEKAAG</sequence>
<feature type="signal peptide" evidence="2">
    <location>
        <begin position="1"/>
        <end position="19"/>
    </location>
</feature>
<comment type="caution">
    <text evidence="3">The sequence shown here is derived from an EMBL/GenBank/DDBJ whole genome shotgun (WGS) entry which is preliminary data.</text>
</comment>
<evidence type="ECO:0000313" key="3">
    <source>
        <dbReference type="EMBL" id="MTB70654.1"/>
    </source>
</evidence>
<accession>A0A6I3I3B3</accession>
<dbReference type="Proteomes" id="UP000431092">
    <property type="component" value="Unassembled WGS sequence"/>
</dbReference>
<proteinExistence type="predicted"/>
<keyword evidence="4" id="KW-1185">Reference proteome</keyword>
<protein>
    <submittedName>
        <fullName evidence="3">Uncharacterized protein</fullName>
    </submittedName>
</protein>
<reference evidence="3 4" key="1">
    <citation type="submission" date="2019-11" db="EMBL/GenBank/DDBJ databases">
        <title>Whole genome sequencing identifies a novel species of the genus Arsenicicoccus isolated from human blood.</title>
        <authorList>
            <person name="Jeong J.H."/>
            <person name="Kweon O.J."/>
            <person name="Kim H.R."/>
            <person name="Kim T.-H."/>
            <person name="Ha S.-M."/>
            <person name="Lee M.-K."/>
        </authorList>
    </citation>
    <scope>NUCLEOTIDE SEQUENCE [LARGE SCALE GENOMIC DNA]</scope>
    <source>
        <strain evidence="3 4">MKL-02</strain>
    </source>
</reference>
<dbReference type="AlphaFoldDB" id="A0A6I3I3B3"/>
<gene>
    <name evidence="3" type="ORF">GGG17_01410</name>
</gene>
<name>A0A6I3I3B3_9MICO</name>
<feature type="region of interest" description="Disordered" evidence="1">
    <location>
        <begin position="22"/>
        <end position="64"/>
    </location>
</feature>
<evidence type="ECO:0000256" key="2">
    <source>
        <dbReference type="SAM" id="SignalP"/>
    </source>
</evidence>
<dbReference type="PROSITE" id="PS51257">
    <property type="entry name" value="PROKAR_LIPOPROTEIN"/>
    <property type="match status" value="1"/>
</dbReference>
<evidence type="ECO:0000313" key="4">
    <source>
        <dbReference type="Proteomes" id="UP000431092"/>
    </source>
</evidence>